<accession>A0A7G3AFS2</accession>
<dbReference type="AlphaFoldDB" id="A0A7G3AFS2"/>
<keyword evidence="2" id="KW-0812">Transmembrane</keyword>
<dbReference type="Gene3D" id="1.20.1250.20">
    <property type="entry name" value="MFS general substrate transporter like domains"/>
    <property type="match status" value="1"/>
</dbReference>
<organism evidence="3">
    <name type="scientific">Lutzomyia longipalpis</name>
    <name type="common">Sand fly</name>
    <dbReference type="NCBI Taxonomy" id="7200"/>
    <lineage>
        <taxon>Eukaryota</taxon>
        <taxon>Metazoa</taxon>
        <taxon>Ecdysozoa</taxon>
        <taxon>Arthropoda</taxon>
        <taxon>Hexapoda</taxon>
        <taxon>Insecta</taxon>
        <taxon>Pterygota</taxon>
        <taxon>Neoptera</taxon>
        <taxon>Endopterygota</taxon>
        <taxon>Diptera</taxon>
        <taxon>Nematocera</taxon>
        <taxon>Psychodoidea</taxon>
        <taxon>Psychodidae</taxon>
        <taxon>Lutzomyia</taxon>
        <taxon>Lutzomyia</taxon>
    </lineage>
</organism>
<feature type="region of interest" description="Disordered" evidence="1">
    <location>
        <begin position="51"/>
        <end position="76"/>
    </location>
</feature>
<sequence length="151" mass="17573">MVGNFTLYGTFWIYSFVSLSGALALYFCLPETEGRTLAEIETFFTKSKKSPTISVPAIEPSPPKTPPQTSIPQRTPDHQVRHFQLDLSNWESNKIFEQHTGLKNHFENPSKNFHHAKPKRLYQHRHPVMHHSHHPHPKFTPNHPEVYNTRL</sequence>
<keyword evidence="2" id="KW-1133">Transmembrane helix</keyword>
<proteinExistence type="predicted"/>
<evidence type="ECO:0000256" key="1">
    <source>
        <dbReference type="SAM" id="MobiDB-lite"/>
    </source>
</evidence>
<evidence type="ECO:0000313" key="3">
    <source>
        <dbReference type="EMBL" id="MBC1173051.1"/>
    </source>
</evidence>
<dbReference type="VEuPathDB" id="VectorBase:LLONM1_006966"/>
<reference evidence="3" key="1">
    <citation type="journal article" date="2020" name="BMC">
        <title>Leishmania infection induces a limited differential gene expression in the sand fly midgut.</title>
        <authorList>
            <person name="Coutinho-Abreu I.V."/>
            <person name="Serafim T.D."/>
            <person name="Meneses C."/>
            <person name="Kamhawi S."/>
            <person name="Oliveira F."/>
            <person name="Valenzuela J.G."/>
        </authorList>
    </citation>
    <scope>NUCLEOTIDE SEQUENCE</scope>
    <source>
        <strain evidence="3">Jacobina</strain>
        <tissue evidence="3">Midgut</tissue>
    </source>
</reference>
<evidence type="ECO:0000256" key="2">
    <source>
        <dbReference type="SAM" id="Phobius"/>
    </source>
</evidence>
<dbReference type="EMBL" id="GITU01004348">
    <property type="protein sequence ID" value="MBC1173051.1"/>
    <property type="molecule type" value="Transcribed_RNA"/>
</dbReference>
<feature type="region of interest" description="Disordered" evidence="1">
    <location>
        <begin position="129"/>
        <end position="151"/>
    </location>
</feature>
<feature type="transmembrane region" description="Helical" evidence="2">
    <location>
        <begin position="12"/>
        <end position="29"/>
    </location>
</feature>
<keyword evidence="2" id="KW-0472">Membrane</keyword>
<protein>
    <submittedName>
        <fullName evidence="3">Putative secreted protein</fullName>
    </submittedName>
</protein>
<dbReference type="InterPro" id="IPR036259">
    <property type="entry name" value="MFS_trans_sf"/>
</dbReference>
<name>A0A7G3AFS2_LUTLO</name>